<dbReference type="Proteomes" id="UP000037035">
    <property type="component" value="Unassembled WGS sequence"/>
</dbReference>
<comment type="caution">
    <text evidence="2">The sequence shown here is derived from an EMBL/GenBank/DDBJ whole genome shotgun (WGS) entry which is preliminary data.</text>
</comment>
<feature type="transmembrane region" description="Helical" evidence="1">
    <location>
        <begin position="22"/>
        <end position="40"/>
    </location>
</feature>
<dbReference type="AlphaFoldDB" id="A0A0L6VPS8"/>
<accession>A0A0L6VPS8</accession>
<keyword evidence="1" id="KW-1133">Transmembrane helix</keyword>
<reference evidence="2 3" key="1">
    <citation type="submission" date="2015-08" db="EMBL/GenBank/DDBJ databases">
        <title>Next Generation Sequencing and Analysis of the Genome of Puccinia sorghi L Schw, the Causal Agent of Maize Common Rust.</title>
        <authorList>
            <person name="Rochi L."/>
            <person name="Burguener G."/>
            <person name="Darino M."/>
            <person name="Turjanski A."/>
            <person name="Kreff E."/>
            <person name="Dieguez M.J."/>
            <person name="Sacco F."/>
        </authorList>
    </citation>
    <scope>NUCLEOTIDE SEQUENCE [LARGE SCALE GENOMIC DNA]</scope>
    <source>
        <strain evidence="2 3">RO10H11247</strain>
    </source>
</reference>
<keyword evidence="1" id="KW-0812">Transmembrane</keyword>
<protein>
    <submittedName>
        <fullName evidence="2">Uncharacterized protein</fullName>
    </submittedName>
</protein>
<gene>
    <name evidence="2" type="ORF">VP01_12481g1</name>
</gene>
<sequence>VTPENGQSDLNSRLGKIPGDTLFASVLLVLWSYTSLLLMLTPHYKTNTLTILDNIPTSTWRKFLTKLRSREGGMMRPMIGCMINIQPHSNAKIWRFKINWSYLHHITLWVHLTTLCCITPPTIKY</sequence>
<dbReference type="VEuPathDB" id="FungiDB:VP01_12481g1"/>
<organism evidence="2 3">
    <name type="scientific">Puccinia sorghi</name>
    <dbReference type="NCBI Taxonomy" id="27349"/>
    <lineage>
        <taxon>Eukaryota</taxon>
        <taxon>Fungi</taxon>
        <taxon>Dikarya</taxon>
        <taxon>Basidiomycota</taxon>
        <taxon>Pucciniomycotina</taxon>
        <taxon>Pucciniomycetes</taxon>
        <taxon>Pucciniales</taxon>
        <taxon>Pucciniaceae</taxon>
        <taxon>Puccinia</taxon>
    </lineage>
</organism>
<proteinExistence type="predicted"/>
<evidence type="ECO:0000313" key="3">
    <source>
        <dbReference type="Proteomes" id="UP000037035"/>
    </source>
</evidence>
<evidence type="ECO:0000256" key="1">
    <source>
        <dbReference type="SAM" id="Phobius"/>
    </source>
</evidence>
<keyword evidence="1" id="KW-0472">Membrane</keyword>
<evidence type="ECO:0000313" key="2">
    <source>
        <dbReference type="EMBL" id="KNZ62617.1"/>
    </source>
</evidence>
<feature type="non-terminal residue" evidence="2">
    <location>
        <position position="1"/>
    </location>
</feature>
<keyword evidence="3" id="KW-1185">Reference proteome</keyword>
<dbReference type="EMBL" id="LAVV01002756">
    <property type="protein sequence ID" value="KNZ62617.1"/>
    <property type="molecule type" value="Genomic_DNA"/>
</dbReference>
<dbReference type="OrthoDB" id="18982at2759"/>
<name>A0A0L6VPS8_9BASI</name>